<dbReference type="PANTHER" id="PTHR43861">
    <property type="entry name" value="TRANS-ACONITATE 2-METHYLTRANSFERASE-RELATED"/>
    <property type="match status" value="1"/>
</dbReference>
<keyword evidence="3" id="KW-1185">Reference proteome</keyword>
<dbReference type="Pfam" id="PF08242">
    <property type="entry name" value="Methyltransf_12"/>
    <property type="match status" value="1"/>
</dbReference>
<dbReference type="SUPFAM" id="SSF53335">
    <property type="entry name" value="S-adenosyl-L-methionine-dependent methyltransferases"/>
    <property type="match status" value="1"/>
</dbReference>
<name>A0A4P6GDQ5_9PSED</name>
<dbReference type="Gene3D" id="3.40.50.150">
    <property type="entry name" value="Vaccinia Virus protein VP39"/>
    <property type="match status" value="1"/>
</dbReference>
<evidence type="ECO:0000313" key="3">
    <source>
        <dbReference type="Proteomes" id="UP000291121"/>
    </source>
</evidence>
<protein>
    <submittedName>
        <fullName evidence="2">Class I SAM-dependent methyltransferase</fullName>
    </submittedName>
</protein>
<evidence type="ECO:0000259" key="1">
    <source>
        <dbReference type="Pfam" id="PF08242"/>
    </source>
</evidence>
<accession>A0A4P6GDQ5</accession>
<keyword evidence="2" id="KW-0808">Transferase</keyword>
<reference evidence="2 3" key="1">
    <citation type="submission" date="2017-11" db="EMBL/GenBank/DDBJ databases">
        <title>Genome sequence of Pseudomonas arsenicoxydans ACM1.</title>
        <authorList>
            <person name="Nascimento F.X."/>
        </authorList>
    </citation>
    <scope>NUCLEOTIDE SEQUENCE [LARGE SCALE GENOMIC DNA]</scope>
    <source>
        <strain evidence="2 3">ACM1</strain>
    </source>
</reference>
<dbReference type="InterPro" id="IPR029063">
    <property type="entry name" value="SAM-dependent_MTases_sf"/>
</dbReference>
<sequence length="250" mass="28190">MTSTRTPFPATAFATLAAAEANHWWFRARNRVLLWVLAKQVGKFNSFLEVGCGTAFVLEGVHKAYPNAELHGSEYFEEGLVHARERLPSATFTQLDATVMSEVSRYDVIGTFDVIEHIEQDQLVLNNLARALKQGGALLISVPQHRWLWSEVDQYACHVRRYTRSELIGKVEVAGLRIKYVTSFVSFLVPLMWLSRMKRHKGGYDPMIEFQVPGWLNKGLELVMKTELALLKFGVTLPVGGSLLLVAEKV</sequence>
<dbReference type="InterPro" id="IPR013217">
    <property type="entry name" value="Methyltransf_12"/>
</dbReference>
<gene>
    <name evidence="2" type="ORF">CUN61_29030</name>
</gene>
<dbReference type="Proteomes" id="UP000291121">
    <property type="component" value="Chromosome"/>
</dbReference>
<dbReference type="GO" id="GO:0032259">
    <property type="term" value="P:methylation"/>
    <property type="evidence" value="ECO:0007669"/>
    <property type="project" value="UniProtKB-KW"/>
</dbReference>
<dbReference type="AlphaFoldDB" id="A0A4P6GDQ5"/>
<dbReference type="PANTHER" id="PTHR43861:SF6">
    <property type="entry name" value="METHYLTRANSFERASE TYPE 11"/>
    <property type="match status" value="1"/>
</dbReference>
<keyword evidence="2" id="KW-0489">Methyltransferase</keyword>
<feature type="domain" description="Methyltransferase type 12" evidence="1">
    <location>
        <begin position="48"/>
        <end position="138"/>
    </location>
</feature>
<dbReference type="GO" id="GO:0008168">
    <property type="term" value="F:methyltransferase activity"/>
    <property type="evidence" value="ECO:0007669"/>
    <property type="project" value="UniProtKB-KW"/>
</dbReference>
<dbReference type="RefSeq" id="WP_208669593.1">
    <property type="nucleotide sequence ID" value="NZ_CP024767.1"/>
</dbReference>
<dbReference type="EMBL" id="CP024767">
    <property type="protein sequence ID" value="QAY87750.1"/>
    <property type="molecule type" value="Genomic_DNA"/>
</dbReference>
<organism evidence="2 3">
    <name type="scientific">Pseudomonas arsenicoxydans</name>
    <dbReference type="NCBI Taxonomy" id="702115"/>
    <lineage>
        <taxon>Bacteria</taxon>
        <taxon>Pseudomonadati</taxon>
        <taxon>Pseudomonadota</taxon>
        <taxon>Gammaproteobacteria</taxon>
        <taxon>Pseudomonadales</taxon>
        <taxon>Pseudomonadaceae</taxon>
        <taxon>Pseudomonas</taxon>
    </lineage>
</organism>
<dbReference type="CDD" id="cd02440">
    <property type="entry name" value="AdoMet_MTases"/>
    <property type="match status" value="1"/>
</dbReference>
<evidence type="ECO:0000313" key="2">
    <source>
        <dbReference type="EMBL" id="QAY87750.1"/>
    </source>
</evidence>
<proteinExistence type="predicted"/>